<evidence type="ECO:0000256" key="3">
    <source>
        <dbReference type="RuleBase" id="RU000363"/>
    </source>
</evidence>
<name>A0A9P4Q2Z8_9PEZI</name>
<gene>
    <name evidence="5" type="ORF">K431DRAFT_286587</name>
</gene>
<reference evidence="5" key="1">
    <citation type="journal article" date="2020" name="Stud. Mycol.">
        <title>101 Dothideomycetes genomes: a test case for predicting lifestyles and emergence of pathogens.</title>
        <authorList>
            <person name="Haridas S."/>
            <person name="Albert R."/>
            <person name="Binder M."/>
            <person name="Bloem J."/>
            <person name="Labutti K."/>
            <person name="Salamov A."/>
            <person name="Andreopoulos B."/>
            <person name="Baker S."/>
            <person name="Barry K."/>
            <person name="Bills G."/>
            <person name="Bluhm B."/>
            <person name="Cannon C."/>
            <person name="Castanera R."/>
            <person name="Culley D."/>
            <person name="Daum C."/>
            <person name="Ezra D."/>
            <person name="Gonzalez J."/>
            <person name="Henrissat B."/>
            <person name="Kuo A."/>
            <person name="Liang C."/>
            <person name="Lipzen A."/>
            <person name="Lutzoni F."/>
            <person name="Magnuson J."/>
            <person name="Mondo S."/>
            <person name="Nolan M."/>
            <person name="Ohm R."/>
            <person name="Pangilinan J."/>
            <person name="Park H.-J."/>
            <person name="Ramirez L."/>
            <person name="Alfaro M."/>
            <person name="Sun H."/>
            <person name="Tritt A."/>
            <person name="Yoshinaga Y."/>
            <person name="Zwiers L.-H."/>
            <person name="Turgeon B."/>
            <person name="Goodwin S."/>
            <person name="Spatafora J."/>
            <person name="Crous P."/>
            <person name="Grigoriev I."/>
        </authorList>
    </citation>
    <scope>NUCLEOTIDE SEQUENCE</scope>
    <source>
        <strain evidence="5">CBS 116435</strain>
    </source>
</reference>
<evidence type="ECO:0000313" key="6">
    <source>
        <dbReference type="Proteomes" id="UP000799441"/>
    </source>
</evidence>
<accession>A0A9P4Q2Z8</accession>
<dbReference type="Proteomes" id="UP000799441">
    <property type="component" value="Unassembled WGS sequence"/>
</dbReference>
<organism evidence="5 6">
    <name type="scientific">Polychaeton citri CBS 116435</name>
    <dbReference type="NCBI Taxonomy" id="1314669"/>
    <lineage>
        <taxon>Eukaryota</taxon>
        <taxon>Fungi</taxon>
        <taxon>Dikarya</taxon>
        <taxon>Ascomycota</taxon>
        <taxon>Pezizomycotina</taxon>
        <taxon>Dothideomycetes</taxon>
        <taxon>Dothideomycetidae</taxon>
        <taxon>Capnodiales</taxon>
        <taxon>Capnodiaceae</taxon>
        <taxon>Polychaeton</taxon>
    </lineage>
</organism>
<dbReference type="PANTHER" id="PTHR44169:SF6">
    <property type="entry name" value="NADPH-DEPENDENT 1-ACYLDIHYDROXYACETONE PHOSPHATE REDUCTASE"/>
    <property type="match status" value="1"/>
</dbReference>
<comment type="caution">
    <text evidence="5">The sequence shown here is derived from an EMBL/GenBank/DDBJ whole genome shotgun (WGS) entry which is preliminary data.</text>
</comment>
<dbReference type="InterPro" id="IPR036291">
    <property type="entry name" value="NAD(P)-bd_dom_sf"/>
</dbReference>
<keyword evidence="4" id="KW-1133">Transmembrane helix</keyword>
<dbReference type="PRINTS" id="PR00080">
    <property type="entry name" value="SDRFAMILY"/>
</dbReference>
<dbReference type="GO" id="GO:0005783">
    <property type="term" value="C:endoplasmic reticulum"/>
    <property type="evidence" value="ECO:0007669"/>
    <property type="project" value="TreeGrafter"/>
</dbReference>
<dbReference type="OrthoDB" id="2102561at2759"/>
<dbReference type="GO" id="GO:0005811">
    <property type="term" value="C:lipid droplet"/>
    <property type="evidence" value="ECO:0007669"/>
    <property type="project" value="TreeGrafter"/>
</dbReference>
<comment type="similarity">
    <text evidence="1 3">Belongs to the short-chain dehydrogenases/reductases (SDR) family.</text>
</comment>
<evidence type="ECO:0000313" key="5">
    <source>
        <dbReference type="EMBL" id="KAF2719627.1"/>
    </source>
</evidence>
<keyword evidence="6" id="KW-1185">Reference proteome</keyword>
<evidence type="ECO:0000256" key="4">
    <source>
        <dbReference type="SAM" id="Phobius"/>
    </source>
</evidence>
<keyword evidence="4" id="KW-0812">Transmembrane</keyword>
<evidence type="ECO:0000256" key="2">
    <source>
        <dbReference type="ARBA" id="ARBA00023002"/>
    </source>
</evidence>
<dbReference type="Pfam" id="PF00106">
    <property type="entry name" value="adh_short"/>
    <property type="match status" value="1"/>
</dbReference>
<dbReference type="InterPro" id="IPR002347">
    <property type="entry name" value="SDR_fam"/>
</dbReference>
<dbReference type="PRINTS" id="PR00081">
    <property type="entry name" value="GDHRDH"/>
</dbReference>
<proteinExistence type="inferred from homology"/>
<dbReference type="GO" id="GO:0000140">
    <property type="term" value="F:acylglycerone-phosphate reductase (NADP+) activity"/>
    <property type="evidence" value="ECO:0007669"/>
    <property type="project" value="TreeGrafter"/>
</dbReference>
<dbReference type="PANTHER" id="PTHR44169">
    <property type="entry name" value="NADPH-DEPENDENT 1-ACYLDIHYDROXYACETONE PHOSPHATE REDUCTASE"/>
    <property type="match status" value="1"/>
</dbReference>
<dbReference type="Gene3D" id="3.40.50.720">
    <property type="entry name" value="NAD(P)-binding Rossmann-like Domain"/>
    <property type="match status" value="1"/>
</dbReference>
<dbReference type="EMBL" id="MU003809">
    <property type="protein sequence ID" value="KAF2719627.1"/>
    <property type="molecule type" value="Genomic_DNA"/>
</dbReference>
<dbReference type="AlphaFoldDB" id="A0A9P4Q2Z8"/>
<dbReference type="GO" id="GO:0019433">
    <property type="term" value="P:triglyceride catabolic process"/>
    <property type="evidence" value="ECO:0007669"/>
    <property type="project" value="TreeGrafter"/>
</dbReference>
<dbReference type="SUPFAM" id="SSF51735">
    <property type="entry name" value="NAD(P)-binding Rossmann-fold domains"/>
    <property type="match status" value="1"/>
</dbReference>
<dbReference type="GO" id="GO:0004806">
    <property type="term" value="F:triacylglycerol lipase activity"/>
    <property type="evidence" value="ECO:0007669"/>
    <property type="project" value="TreeGrafter"/>
</dbReference>
<feature type="transmembrane region" description="Helical" evidence="4">
    <location>
        <begin position="274"/>
        <end position="296"/>
    </location>
</feature>
<keyword evidence="2" id="KW-0560">Oxidoreductase</keyword>
<evidence type="ECO:0000256" key="1">
    <source>
        <dbReference type="ARBA" id="ARBA00006484"/>
    </source>
</evidence>
<keyword evidence="4" id="KW-0472">Membrane</keyword>
<protein>
    <submittedName>
        <fullName evidence="5">NAD(P)-binding protein</fullName>
    </submittedName>
</protein>
<sequence length="325" mass="35236">MTTVSTASSVPPRHRQKWALITGVSPGGIGEAMAQAFLARGVNVIATNPELPSDSKTPTLDFSWPEAGSSAGHQVTFKLDVTDPHSIALAVMRVEALTDGRLDFLLNNAGYGYMMPILDLDLDRARQQFEVNFFSVVALTQAFFPMLRATEGTIVNQGSIGGLAGCYQPFIGCYTASKAALMHLSNTMRAELSPFGIQVVTLVTGDVKTEFWRNADGAMGGLPITSTYMPMRQKAEAMMRGETNPGKSADRKEVAEKTVDELLSGCPGAFIRRGYLATIMWIISATFPTVLLDILYWQAAEFGRFRAMLSKSPSPPPPPVDKKSM</sequence>
<dbReference type="GO" id="GO:0006654">
    <property type="term" value="P:phosphatidic acid biosynthetic process"/>
    <property type="evidence" value="ECO:0007669"/>
    <property type="project" value="TreeGrafter"/>
</dbReference>